<dbReference type="Pfam" id="PF04116">
    <property type="entry name" value="FA_hydroxylase"/>
    <property type="match status" value="1"/>
</dbReference>
<evidence type="ECO:0000256" key="1">
    <source>
        <dbReference type="ARBA" id="ARBA00004370"/>
    </source>
</evidence>
<dbReference type="InterPro" id="IPR050307">
    <property type="entry name" value="Sterol_Desaturase_Related"/>
</dbReference>
<proteinExistence type="predicted"/>
<dbReference type="GO" id="GO:0016020">
    <property type="term" value="C:membrane"/>
    <property type="evidence" value="ECO:0007669"/>
    <property type="project" value="UniProtKB-SubCell"/>
</dbReference>
<evidence type="ECO:0000256" key="2">
    <source>
        <dbReference type="ARBA" id="ARBA00022692"/>
    </source>
</evidence>
<name>A0A0L0FVG3_9EUKA</name>
<dbReference type="GO" id="GO:0008610">
    <property type="term" value="P:lipid biosynthetic process"/>
    <property type="evidence" value="ECO:0007669"/>
    <property type="project" value="InterPro"/>
</dbReference>
<feature type="region of interest" description="Disordered" evidence="5">
    <location>
        <begin position="1"/>
        <end position="25"/>
    </location>
</feature>
<evidence type="ECO:0000256" key="6">
    <source>
        <dbReference type="SAM" id="Phobius"/>
    </source>
</evidence>
<dbReference type="EMBL" id="KQ242102">
    <property type="protein sequence ID" value="KNC80827.1"/>
    <property type="molecule type" value="Genomic_DNA"/>
</dbReference>
<dbReference type="GO" id="GO:0005506">
    <property type="term" value="F:iron ion binding"/>
    <property type="evidence" value="ECO:0007669"/>
    <property type="project" value="InterPro"/>
</dbReference>
<dbReference type="GeneID" id="25907333"/>
<gene>
    <name evidence="8" type="ORF">SARC_06829</name>
</gene>
<protein>
    <recommendedName>
        <fullName evidence="7">Fatty acid hydroxylase domain-containing protein</fullName>
    </recommendedName>
</protein>
<dbReference type="PANTHER" id="PTHR11863">
    <property type="entry name" value="STEROL DESATURASE"/>
    <property type="match status" value="1"/>
</dbReference>
<sequence length="354" mass="40746">MAVNLYDGTQPPSQYHSNPKKGGNMVSSAGDDGANVTLVTWFIRLSLVSLAVCYVYNPTIMDAVIGNVWLQLLDSPLYMWDSFEPTVAVLSFVFFIFAWWLHDFGARFYWHKLMCVVQRCMGKGSTGLDNLCVTMNDRTATKRNSGQRQKRIPDELRPMHKAWHTRAAVPMAEYAQYAFIAVMFLVPLYAFDLLFPRRHMRLDGVGAPSFGRVCCEVVCALLLYDSIFYFWHRFMHSDARVYRIVHAVHHKYTSPITARETIRLSVVELWVDSIISVVTLNVLFCHPLSRCTFNVVIVYLLTELHCGCDYPWMPHNVIPFNLVTGPKIHGKHHRLPNRAFAKFFTHWDSWLSTA</sequence>
<evidence type="ECO:0000256" key="4">
    <source>
        <dbReference type="ARBA" id="ARBA00023136"/>
    </source>
</evidence>
<dbReference type="STRING" id="667725.A0A0L0FVG3"/>
<keyword evidence="9" id="KW-1185">Reference proteome</keyword>
<feature type="transmembrane region" description="Helical" evidence="6">
    <location>
        <begin position="174"/>
        <end position="195"/>
    </location>
</feature>
<evidence type="ECO:0000256" key="3">
    <source>
        <dbReference type="ARBA" id="ARBA00022989"/>
    </source>
</evidence>
<keyword evidence="2 6" id="KW-0812">Transmembrane</keyword>
<feature type="domain" description="Fatty acid hydroxylase" evidence="7">
    <location>
        <begin position="218"/>
        <end position="353"/>
    </location>
</feature>
<organism evidence="8 9">
    <name type="scientific">Sphaeroforma arctica JP610</name>
    <dbReference type="NCBI Taxonomy" id="667725"/>
    <lineage>
        <taxon>Eukaryota</taxon>
        <taxon>Ichthyosporea</taxon>
        <taxon>Ichthyophonida</taxon>
        <taxon>Sphaeroforma</taxon>
    </lineage>
</organism>
<feature type="transmembrane region" description="Helical" evidence="6">
    <location>
        <begin position="77"/>
        <end position="101"/>
    </location>
</feature>
<comment type="subcellular location">
    <subcellularLocation>
        <location evidence="1">Membrane</location>
    </subcellularLocation>
</comment>
<evidence type="ECO:0000259" key="7">
    <source>
        <dbReference type="Pfam" id="PF04116"/>
    </source>
</evidence>
<keyword evidence="4 6" id="KW-0472">Membrane</keyword>
<dbReference type="RefSeq" id="XP_014154729.1">
    <property type="nucleotide sequence ID" value="XM_014299254.1"/>
</dbReference>
<dbReference type="GO" id="GO:0016491">
    <property type="term" value="F:oxidoreductase activity"/>
    <property type="evidence" value="ECO:0007669"/>
    <property type="project" value="InterPro"/>
</dbReference>
<dbReference type="InterPro" id="IPR006694">
    <property type="entry name" value="Fatty_acid_hydroxylase"/>
</dbReference>
<dbReference type="OrthoDB" id="408954at2759"/>
<accession>A0A0L0FVG3</accession>
<dbReference type="eggNOG" id="KOG0873">
    <property type="taxonomic scope" value="Eukaryota"/>
</dbReference>
<keyword evidence="3 6" id="KW-1133">Transmembrane helix</keyword>
<dbReference type="AlphaFoldDB" id="A0A0L0FVG3"/>
<reference evidence="8 9" key="1">
    <citation type="submission" date="2011-02" db="EMBL/GenBank/DDBJ databases">
        <title>The Genome Sequence of Sphaeroforma arctica JP610.</title>
        <authorList>
            <consortium name="The Broad Institute Genome Sequencing Platform"/>
            <person name="Russ C."/>
            <person name="Cuomo C."/>
            <person name="Young S.K."/>
            <person name="Zeng Q."/>
            <person name="Gargeya S."/>
            <person name="Alvarado L."/>
            <person name="Berlin A."/>
            <person name="Chapman S.B."/>
            <person name="Chen Z."/>
            <person name="Freedman E."/>
            <person name="Gellesch M."/>
            <person name="Goldberg J."/>
            <person name="Griggs A."/>
            <person name="Gujja S."/>
            <person name="Heilman E."/>
            <person name="Heiman D."/>
            <person name="Howarth C."/>
            <person name="Mehta T."/>
            <person name="Neiman D."/>
            <person name="Pearson M."/>
            <person name="Roberts A."/>
            <person name="Saif S."/>
            <person name="Shea T."/>
            <person name="Shenoy N."/>
            <person name="Sisk P."/>
            <person name="Stolte C."/>
            <person name="Sykes S."/>
            <person name="White J."/>
            <person name="Yandava C."/>
            <person name="Burger G."/>
            <person name="Gray M.W."/>
            <person name="Holland P.W.H."/>
            <person name="King N."/>
            <person name="Lang F.B.F."/>
            <person name="Roger A.J."/>
            <person name="Ruiz-Trillo I."/>
            <person name="Haas B."/>
            <person name="Nusbaum C."/>
            <person name="Birren B."/>
        </authorList>
    </citation>
    <scope>NUCLEOTIDE SEQUENCE [LARGE SCALE GENOMIC DNA]</scope>
    <source>
        <strain evidence="8 9">JP610</strain>
    </source>
</reference>
<evidence type="ECO:0000313" key="9">
    <source>
        <dbReference type="Proteomes" id="UP000054560"/>
    </source>
</evidence>
<dbReference type="Proteomes" id="UP000054560">
    <property type="component" value="Unassembled WGS sequence"/>
</dbReference>
<evidence type="ECO:0000313" key="8">
    <source>
        <dbReference type="EMBL" id="KNC80827.1"/>
    </source>
</evidence>
<evidence type="ECO:0000256" key="5">
    <source>
        <dbReference type="SAM" id="MobiDB-lite"/>
    </source>
</evidence>